<gene>
    <name evidence="3" type="ORF">A3C06_01555</name>
</gene>
<evidence type="ECO:0000313" key="4">
    <source>
        <dbReference type="Proteomes" id="UP000177565"/>
    </source>
</evidence>
<keyword evidence="2" id="KW-0472">Membrane</keyword>
<feature type="compositionally biased region" description="Polar residues" evidence="1">
    <location>
        <begin position="17"/>
        <end position="31"/>
    </location>
</feature>
<dbReference type="Proteomes" id="UP000177565">
    <property type="component" value="Unassembled WGS sequence"/>
</dbReference>
<dbReference type="EMBL" id="MHRQ01000021">
    <property type="protein sequence ID" value="OHA26368.1"/>
    <property type="molecule type" value="Genomic_DNA"/>
</dbReference>
<feature type="transmembrane region" description="Helical" evidence="2">
    <location>
        <begin position="163"/>
        <end position="186"/>
    </location>
</feature>
<reference evidence="3 4" key="1">
    <citation type="journal article" date="2016" name="Nat. Commun.">
        <title>Thousands of microbial genomes shed light on interconnected biogeochemical processes in an aquifer system.</title>
        <authorList>
            <person name="Anantharaman K."/>
            <person name="Brown C.T."/>
            <person name="Hug L.A."/>
            <person name="Sharon I."/>
            <person name="Castelle C.J."/>
            <person name="Probst A.J."/>
            <person name="Thomas B.C."/>
            <person name="Singh A."/>
            <person name="Wilkins M.J."/>
            <person name="Karaoz U."/>
            <person name="Brodie E.L."/>
            <person name="Williams K.H."/>
            <person name="Hubbard S.S."/>
            <person name="Banfield J.F."/>
        </authorList>
    </citation>
    <scope>NUCLEOTIDE SEQUENCE [LARGE SCALE GENOMIC DNA]</scope>
</reference>
<sequence>MAEKKGPPKKNERASRPPSSDQRTSRATPRQSGEDKVTEILFLALVGVAIVTSLANFTRGPVVRGLYVSLFHPTALSYYDSATGAKVYVSIAEGNVRDAPGGIRIGSQEAGARGTIMSGPQTADDLRFWEVDFASGPDGWVNEIEIQLLKPPTFVSRVVSGTITLFTFASTLLSLLFLTGIIYALVRISQVIAVQHTREKSKENPVHAAGATQDHENRRWEKVIAHVQSEAPADWRLAILEADIILAELLDRMGYIGENVGEKLKRIEKSDFETIDDAWEAHKVRNQIAHQGSDYVLSKREAQRVISLYANVFREFRYI</sequence>
<name>A0A1G2MR84_9BACT</name>
<accession>A0A1G2MR84</accession>
<protein>
    <submittedName>
        <fullName evidence="3">Uncharacterized protein</fullName>
    </submittedName>
</protein>
<dbReference type="AlphaFoldDB" id="A0A1G2MR84"/>
<feature type="transmembrane region" description="Helical" evidence="2">
    <location>
        <begin position="40"/>
        <end position="58"/>
    </location>
</feature>
<comment type="caution">
    <text evidence="3">The sequence shown here is derived from an EMBL/GenBank/DDBJ whole genome shotgun (WGS) entry which is preliminary data.</text>
</comment>
<feature type="region of interest" description="Disordered" evidence="1">
    <location>
        <begin position="1"/>
        <end position="33"/>
    </location>
</feature>
<evidence type="ECO:0000256" key="2">
    <source>
        <dbReference type="SAM" id="Phobius"/>
    </source>
</evidence>
<evidence type="ECO:0000256" key="1">
    <source>
        <dbReference type="SAM" id="MobiDB-lite"/>
    </source>
</evidence>
<evidence type="ECO:0000313" key="3">
    <source>
        <dbReference type="EMBL" id="OHA26368.1"/>
    </source>
</evidence>
<organism evidence="3 4">
    <name type="scientific">Candidatus Taylorbacteria bacterium RIFCSPHIGHO2_02_FULL_46_13</name>
    <dbReference type="NCBI Taxonomy" id="1802312"/>
    <lineage>
        <taxon>Bacteria</taxon>
        <taxon>Candidatus Tayloriibacteriota</taxon>
    </lineage>
</organism>
<keyword evidence="2" id="KW-0812">Transmembrane</keyword>
<feature type="compositionally biased region" description="Basic and acidic residues" evidence="1">
    <location>
        <begin position="1"/>
        <end position="15"/>
    </location>
</feature>
<proteinExistence type="predicted"/>
<keyword evidence="2" id="KW-1133">Transmembrane helix</keyword>
<dbReference type="STRING" id="1802312.A3C06_01555"/>